<feature type="region of interest" description="Disordered" evidence="1">
    <location>
        <begin position="34"/>
        <end position="53"/>
    </location>
</feature>
<feature type="compositionally biased region" description="Polar residues" evidence="1">
    <location>
        <begin position="90"/>
        <end position="102"/>
    </location>
</feature>
<feature type="region of interest" description="Disordered" evidence="1">
    <location>
        <begin position="128"/>
        <end position="181"/>
    </location>
</feature>
<proteinExistence type="predicted"/>
<dbReference type="Proteomes" id="UP000031307">
    <property type="component" value="Unassembled WGS sequence"/>
</dbReference>
<name>A0A0C1E906_9BACT</name>
<comment type="caution">
    <text evidence="2">The sequence shown here is derived from an EMBL/GenBank/DDBJ whole genome shotgun (WGS) entry which is preliminary data.</text>
</comment>
<evidence type="ECO:0000313" key="2">
    <source>
        <dbReference type="EMBL" id="KIA77652.1"/>
    </source>
</evidence>
<feature type="region of interest" description="Disordered" evidence="1">
    <location>
        <begin position="86"/>
        <end position="108"/>
    </location>
</feature>
<reference evidence="2 3" key="1">
    <citation type="journal article" date="2014" name="Mol. Biol. Evol.">
        <title>Massive expansion of Ubiquitination-related gene families within the Chlamydiae.</title>
        <authorList>
            <person name="Domman D."/>
            <person name="Collingro A."/>
            <person name="Lagkouvardos I."/>
            <person name="Gehre L."/>
            <person name="Weinmaier T."/>
            <person name="Rattei T."/>
            <person name="Subtil A."/>
            <person name="Horn M."/>
        </authorList>
    </citation>
    <scope>NUCLEOTIDE SEQUENCE [LARGE SCALE GENOMIC DNA]</scope>
    <source>
        <strain evidence="2 3">OEW1</strain>
    </source>
</reference>
<accession>A0A0C1E906</accession>
<protein>
    <submittedName>
        <fullName evidence="2">Uncharacterized protein</fullName>
    </submittedName>
</protein>
<dbReference type="PATRIC" id="fig|83552.4.peg.1183"/>
<gene>
    <name evidence="2" type="ORF">DB43_GB00140</name>
</gene>
<dbReference type="AlphaFoldDB" id="A0A0C1E906"/>
<evidence type="ECO:0000256" key="1">
    <source>
        <dbReference type="SAM" id="MobiDB-lite"/>
    </source>
</evidence>
<organism evidence="2 3">
    <name type="scientific">Parachlamydia acanthamoebae</name>
    <dbReference type="NCBI Taxonomy" id="83552"/>
    <lineage>
        <taxon>Bacteria</taxon>
        <taxon>Pseudomonadati</taxon>
        <taxon>Chlamydiota</taxon>
        <taxon>Chlamydiia</taxon>
        <taxon>Parachlamydiales</taxon>
        <taxon>Parachlamydiaceae</taxon>
        <taxon>Parachlamydia</taxon>
    </lineage>
</organism>
<dbReference type="RefSeq" id="WP_039377031.1">
    <property type="nucleotide sequence ID" value="NZ_JASBUT010000006.1"/>
</dbReference>
<feature type="compositionally biased region" description="Basic residues" evidence="1">
    <location>
        <begin position="167"/>
        <end position="176"/>
    </location>
</feature>
<evidence type="ECO:0000313" key="3">
    <source>
        <dbReference type="Proteomes" id="UP000031307"/>
    </source>
</evidence>
<dbReference type="EMBL" id="JSAM01000071">
    <property type="protein sequence ID" value="KIA77652.1"/>
    <property type="molecule type" value="Genomic_DNA"/>
</dbReference>
<feature type="compositionally biased region" description="Basic and acidic residues" evidence="1">
    <location>
        <begin position="139"/>
        <end position="158"/>
    </location>
</feature>
<sequence>MHAYDATSSSTANPLKAFYQSAKRFFRKNNDRIEEDTRSVSKRSLVPKEQENKRKYRTSSAIFFDKTNETGNPVKEIRAVSVRSLKPKKNSLQNPRVHSTPSFEEVRKEKNTFSGEIETVEKDLLNNSGALRNRKSKGVRVDSDQDKKGIEPSLKEMEMASGQPSGKRIRSARFSHRTLSEYFPGTKKEEETQLDGDVRTASEGALGTRNLSRKFRTLSGYFPGIKKEVESQQDGETRAASEGALKTRIRSARLSQRFRRSLSGYFLEVKKEEEEPLFFEDDNSRKEYEIFKTYGLQEKLKCLEKIFDEEKSKPAKLRFLSSNFRAQYVNVSMGLSPRNSHEKLNAAYREFLLKKENNRKPL</sequence>